<keyword evidence="2" id="KW-1185">Reference proteome</keyword>
<sequence length="106" mass="11894">MRNTKCLFLKGHAHRKTVTICTFDDVLLAGADSNKFSLDAYIRQTFVGKGLRSSVFEHHKRAEICRAWQRNRGRTSASMPSLLRISTCSRGYARSLALPSMTSSTL</sequence>
<evidence type="ECO:0000313" key="1">
    <source>
        <dbReference type="EMBL" id="KAK8768515.1"/>
    </source>
</evidence>
<organism evidence="1 2">
    <name type="scientific">Amblyomma americanum</name>
    <name type="common">Lone star tick</name>
    <dbReference type="NCBI Taxonomy" id="6943"/>
    <lineage>
        <taxon>Eukaryota</taxon>
        <taxon>Metazoa</taxon>
        <taxon>Ecdysozoa</taxon>
        <taxon>Arthropoda</taxon>
        <taxon>Chelicerata</taxon>
        <taxon>Arachnida</taxon>
        <taxon>Acari</taxon>
        <taxon>Parasitiformes</taxon>
        <taxon>Ixodida</taxon>
        <taxon>Ixodoidea</taxon>
        <taxon>Ixodidae</taxon>
        <taxon>Amblyomminae</taxon>
        <taxon>Amblyomma</taxon>
    </lineage>
</organism>
<name>A0AAQ4E1C5_AMBAM</name>
<accession>A0AAQ4E1C5</accession>
<gene>
    <name evidence="1" type="ORF">V5799_015020</name>
</gene>
<dbReference type="EMBL" id="JARKHS020023802">
    <property type="protein sequence ID" value="KAK8768515.1"/>
    <property type="molecule type" value="Genomic_DNA"/>
</dbReference>
<proteinExistence type="predicted"/>
<reference evidence="1 2" key="1">
    <citation type="journal article" date="2023" name="Arcadia Sci">
        <title>De novo assembly of a long-read Amblyomma americanum tick genome.</title>
        <authorList>
            <person name="Chou S."/>
            <person name="Poskanzer K.E."/>
            <person name="Rollins M."/>
            <person name="Thuy-Boun P.S."/>
        </authorList>
    </citation>
    <scope>NUCLEOTIDE SEQUENCE [LARGE SCALE GENOMIC DNA]</scope>
    <source>
        <strain evidence="1">F_SG_1</strain>
        <tissue evidence="1">Salivary glands</tissue>
    </source>
</reference>
<protein>
    <submittedName>
        <fullName evidence="1">Uncharacterized protein</fullName>
    </submittedName>
</protein>
<evidence type="ECO:0000313" key="2">
    <source>
        <dbReference type="Proteomes" id="UP001321473"/>
    </source>
</evidence>
<dbReference type="Proteomes" id="UP001321473">
    <property type="component" value="Unassembled WGS sequence"/>
</dbReference>
<dbReference type="AlphaFoldDB" id="A0AAQ4E1C5"/>
<comment type="caution">
    <text evidence="1">The sequence shown here is derived from an EMBL/GenBank/DDBJ whole genome shotgun (WGS) entry which is preliminary data.</text>
</comment>